<dbReference type="GO" id="GO:0004040">
    <property type="term" value="F:amidase activity"/>
    <property type="evidence" value="ECO:0007669"/>
    <property type="project" value="InterPro"/>
</dbReference>
<evidence type="ECO:0000259" key="7">
    <source>
        <dbReference type="PROSITE" id="PS51935"/>
    </source>
</evidence>
<feature type="region of interest" description="Disordered" evidence="6">
    <location>
        <begin position="136"/>
        <end position="254"/>
    </location>
</feature>
<keyword evidence="3" id="KW-0645">Protease</keyword>
<dbReference type="SUPFAM" id="SSF54001">
    <property type="entry name" value="Cysteine proteinases"/>
    <property type="match status" value="1"/>
</dbReference>
<dbReference type="InterPro" id="IPR038765">
    <property type="entry name" value="Papain-like_cys_pep_sf"/>
</dbReference>
<keyword evidence="9" id="KW-1185">Reference proteome</keyword>
<evidence type="ECO:0000256" key="2">
    <source>
        <dbReference type="ARBA" id="ARBA00010266"/>
    </source>
</evidence>
<accession>A0A1L8TPF0</accession>
<dbReference type="PRINTS" id="PR01002">
    <property type="entry name" value="FLGFLGJ"/>
</dbReference>
<evidence type="ECO:0000313" key="9">
    <source>
        <dbReference type="Proteomes" id="UP000182077"/>
    </source>
</evidence>
<evidence type="ECO:0000256" key="5">
    <source>
        <dbReference type="ARBA" id="ARBA00022807"/>
    </source>
</evidence>
<protein>
    <recommendedName>
        <fullName evidence="7">NlpC/P60 domain-containing protein</fullName>
    </recommendedName>
</protein>
<dbReference type="SMART" id="SM00047">
    <property type="entry name" value="LYZ2"/>
    <property type="match status" value="1"/>
</dbReference>
<feature type="domain" description="NlpC/P60" evidence="7">
    <location>
        <begin position="257"/>
        <end position="382"/>
    </location>
</feature>
<comment type="similarity">
    <text evidence="1">Belongs to the peptidase C40 family.</text>
</comment>
<dbReference type="PROSITE" id="PS51935">
    <property type="entry name" value="NLPC_P60"/>
    <property type="match status" value="1"/>
</dbReference>
<dbReference type="Gene3D" id="1.10.530.10">
    <property type="match status" value="1"/>
</dbReference>
<dbReference type="Pfam" id="PF00877">
    <property type="entry name" value="NLPC_P60"/>
    <property type="match status" value="1"/>
</dbReference>
<dbReference type="GO" id="GO:0008234">
    <property type="term" value="F:cysteine-type peptidase activity"/>
    <property type="evidence" value="ECO:0007669"/>
    <property type="project" value="UniProtKB-KW"/>
</dbReference>
<dbReference type="Proteomes" id="UP000182077">
    <property type="component" value="Unassembled WGS sequence"/>
</dbReference>
<keyword evidence="5" id="KW-0788">Thiol protease</keyword>
<evidence type="ECO:0000256" key="4">
    <source>
        <dbReference type="ARBA" id="ARBA00022801"/>
    </source>
</evidence>
<organism evidence="8 9">
    <name type="scientific">Enterococcus hermanniensis</name>
    <dbReference type="NCBI Taxonomy" id="249189"/>
    <lineage>
        <taxon>Bacteria</taxon>
        <taxon>Bacillati</taxon>
        <taxon>Bacillota</taxon>
        <taxon>Bacilli</taxon>
        <taxon>Lactobacillales</taxon>
        <taxon>Enterococcaceae</taxon>
        <taxon>Enterococcus</taxon>
    </lineage>
</organism>
<feature type="region of interest" description="Disordered" evidence="6">
    <location>
        <begin position="23"/>
        <end position="49"/>
    </location>
</feature>
<name>A0A1L8TPF0_9ENTE</name>
<dbReference type="InterPro" id="IPR002901">
    <property type="entry name" value="MGlyc_endo_b_GlcNAc-like_dom"/>
</dbReference>
<dbReference type="AlphaFoldDB" id="A0A1L8TPF0"/>
<dbReference type="Gene3D" id="3.90.1720.10">
    <property type="entry name" value="endopeptidase domain like (from Nostoc punctiforme)"/>
    <property type="match status" value="1"/>
</dbReference>
<evidence type="ECO:0000256" key="6">
    <source>
        <dbReference type="SAM" id="MobiDB-lite"/>
    </source>
</evidence>
<sequence length="666" mass="71269">MAIGTLFGPTLLSSQQVLAEETSTVGSSAVAPTSTTESDLNLENTDTPSQQESEVNLIVNGSPLPSKNTFEYEGNKIHFTISENQVSFTTELVANYELKNLSVKNDSEESIVVQSNNSFDVSKGNFYLTVEFKKVNESTDTSDSNSSESSTTESSSSNNSNDNGSSNSSSGSSSSTNSGTGTNGSSSTNNNSNNNAGSSTTGSSSNTSNNNNTNNNKQNTTKTPEVQGPSAARQPVNDSSATDVRVPSNQNVPTFSNDVQTAIVQEAYRHLGKPYVWGAKGPNAFDCSGLAYLVYANATGHNIGGWTGDQQYAGTQIPVSEAQPGDLLFWGAPTSVTTHVAIYIGNGQYIHAPQPGDVVKIGNISDFTPTFAVRVNVAGLSQATASSSLSNAFGEYSTDTPFIFNKNQTTDQFIKKIGETAREIGQKNNVYSSVMIAQAILESGSGNSSLASEPNYNLFGIKGKYQGKGITFQTLEQDEDGANYQISAEFRKYPSYKESLEDYAKLIKNGISGNSDFYKDAWKNQTSSYEEATKHLQGRYATDKQYAEKLNAIIKAYDLTEFDQAKNSSATTLKATKGPVIKSMETSFDSYDRIQAKLIASVITSYQIPQVMSAKHFFNLFRGDSLIALAATATPKISNSESPLPKTASIYVALGNGLLAVIPPLK</sequence>
<feature type="compositionally biased region" description="Low complexity" evidence="6">
    <location>
        <begin position="138"/>
        <end position="216"/>
    </location>
</feature>
<evidence type="ECO:0000313" key="8">
    <source>
        <dbReference type="EMBL" id="OJG46157.1"/>
    </source>
</evidence>
<evidence type="ECO:0000256" key="3">
    <source>
        <dbReference type="ARBA" id="ARBA00022670"/>
    </source>
</evidence>
<comment type="similarity">
    <text evidence="2">Belongs to the glycosyl hydrolase 73 family.</text>
</comment>
<keyword evidence="4" id="KW-0378">Hydrolase</keyword>
<dbReference type="EMBL" id="JXKQ01000003">
    <property type="protein sequence ID" value="OJG46157.1"/>
    <property type="molecule type" value="Genomic_DNA"/>
</dbReference>
<dbReference type="GO" id="GO:0006508">
    <property type="term" value="P:proteolysis"/>
    <property type="evidence" value="ECO:0007669"/>
    <property type="project" value="UniProtKB-KW"/>
</dbReference>
<dbReference type="InterPro" id="IPR000064">
    <property type="entry name" value="NLP_P60_dom"/>
</dbReference>
<dbReference type="Gene3D" id="4.10.80.30">
    <property type="entry name" value="DNA polymerase, domain 6"/>
    <property type="match status" value="1"/>
</dbReference>
<dbReference type="Pfam" id="PF01832">
    <property type="entry name" value="Glucosaminidase"/>
    <property type="match status" value="1"/>
</dbReference>
<proteinExistence type="inferred from homology"/>
<dbReference type="InterPro" id="IPR051056">
    <property type="entry name" value="Glycosyl_Hydrolase_73"/>
</dbReference>
<feature type="compositionally biased region" description="Polar residues" evidence="6">
    <location>
        <begin position="236"/>
        <end position="254"/>
    </location>
</feature>
<comment type="caution">
    <text evidence="8">The sequence shown here is derived from an EMBL/GenBank/DDBJ whole genome shotgun (WGS) entry which is preliminary data.</text>
</comment>
<dbReference type="PANTHER" id="PTHR33308">
    <property type="entry name" value="PEPTIDOGLYCAN HYDROLASE FLGJ"/>
    <property type="match status" value="1"/>
</dbReference>
<reference evidence="8 9" key="1">
    <citation type="submission" date="2014-12" db="EMBL/GenBank/DDBJ databases">
        <title>Draft genome sequences of 29 type strains of Enterococci.</title>
        <authorList>
            <person name="Zhong Z."/>
            <person name="Sun Z."/>
            <person name="Liu W."/>
            <person name="Zhang W."/>
            <person name="Zhang H."/>
        </authorList>
    </citation>
    <scope>NUCLEOTIDE SEQUENCE [LARGE SCALE GENOMIC DNA]</scope>
    <source>
        <strain evidence="8 9">DSM 17122</strain>
    </source>
</reference>
<gene>
    <name evidence="8" type="ORF">RV04_GL001323</name>
</gene>
<dbReference type="PANTHER" id="PTHR33308:SF9">
    <property type="entry name" value="PEPTIDOGLYCAN HYDROLASE FLGJ"/>
    <property type="match status" value="1"/>
</dbReference>
<evidence type="ECO:0000256" key="1">
    <source>
        <dbReference type="ARBA" id="ARBA00007074"/>
    </source>
</evidence>